<keyword evidence="4" id="KW-0963">Cytoplasm</keyword>
<dbReference type="AlphaFoldDB" id="F5RF97"/>
<dbReference type="Proteomes" id="UP000005019">
    <property type="component" value="Unassembled WGS sequence"/>
</dbReference>
<dbReference type="PANTHER" id="PTHR11645">
    <property type="entry name" value="PYRROLINE-5-CARBOXYLATE REDUCTASE"/>
    <property type="match status" value="1"/>
</dbReference>
<dbReference type="PROSITE" id="PS00521">
    <property type="entry name" value="P5CR"/>
    <property type="match status" value="1"/>
</dbReference>
<comment type="function">
    <text evidence="4">Catalyzes the reduction of 1-pyrroline-5-carboxylate (PCA) to L-proline.</text>
</comment>
<dbReference type="Gene3D" id="1.10.3730.10">
    <property type="entry name" value="ProC C-terminal domain-like"/>
    <property type="match status" value="1"/>
</dbReference>
<evidence type="ECO:0000256" key="2">
    <source>
        <dbReference type="ARBA" id="ARBA00022857"/>
    </source>
</evidence>
<evidence type="ECO:0000256" key="6">
    <source>
        <dbReference type="PIRSR" id="PIRSR000193-1"/>
    </source>
</evidence>
<dbReference type="UniPathway" id="UPA00098">
    <property type="reaction ID" value="UER00361"/>
</dbReference>
<keyword evidence="3 4" id="KW-0560">Oxidoreductase</keyword>
<comment type="subcellular location">
    <subcellularLocation>
        <location evidence="4">Cytoplasm</location>
    </subcellularLocation>
</comment>
<dbReference type="HAMAP" id="MF_01925">
    <property type="entry name" value="P5C_reductase"/>
    <property type="match status" value="1"/>
</dbReference>
<evidence type="ECO:0000256" key="1">
    <source>
        <dbReference type="ARBA" id="ARBA00005525"/>
    </source>
</evidence>
<dbReference type="SUPFAM" id="SSF51735">
    <property type="entry name" value="NAD(P)-binding Rossmann-fold domains"/>
    <property type="match status" value="1"/>
</dbReference>
<comment type="catalytic activity">
    <reaction evidence="4">
        <text>L-proline + NAD(+) = (S)-1-pyrroline-5-carboxylate + NADH + 2 H(+)</text>
        <dbReference type="Rhea" id="RHEA:14105"/>
        <dbReference type="ChEBI" id="CHEBI:15378"/>
        <dbReference type="ChEBI" id="CHEBI:17388"/>
        <dbReference type="ChEBI" id="CHEBI:57540"/>
        <dbReference type="ChEBI" id="CHEBI:57945"/>
        <dbReference type="ChEBI" id="CHEBI:60039"/>
        <dbReference type="EC" id="1.5.1.2"/>
    </reaction>
</comment>
<comment type="similarity">
    <text evidence="1 4 7">Belongs to the pyrroline-5-carboxylate reductase family.</text>
</comment>
<dbReference type="STRING" id="1000565.METUNv1_02974"/>
<keyword evidence="11" id="KW-1185">Reference proteome</keyword>
<dbReference type="GO" id="GO:0055129">
    <property type="term" value="P:L-proline biosynthetic process"/>
    <property type="evidence" value="ECO:0007669"/>
    <property type="project" value="UniProtKB-UniRule"/>
</dbReference>
<dbReference type="PIRSF" id="PIRSF000193">
    <property type="entry name" value="Pyrrol-5-carb_rd"/>
    <property type="match status" value="1"/>
</dbReference>
<organism evidence="10 11">
    <name type="scientific">Methyloversatilis universalis (strain ATCC BAA-1314 / DSM 25237 / JCM 13912 / CCUG 52030 / FAM5)</name>
    <dbReference type="NCBI Taxonomy" id="1000565"/>
    <lineage>
        <taxon>Bacteria</taxon>
        <taxon>Pseudomonadati</taxon>
        <taxon>Pseudomonadota</taxon>
        <taxon>Betaproteobacteria</taxon>
        <taxon>Nitrosomonadales</taxon>
        <taxon>Sterolibacteriaceae</taxon>
        <taxon>Methyloversatilis</taxon>
    </lineage>
</organism>
<accession>F5RF97</accession>
<dbReference type="InterPro" id="IPR029036">
    <property type="entry name" value="P5CR_dimer"/>
</dbReference>
<feature type="binding site" evidence="6">
    <location>
        <begin position="6"/>
        <end position="11"/>
    </location>
    <ligand>
        <name>NADP(+)</name>
        <dbReference type="ChEBI" id="CHEBI:58349"/>
    </ligand>
</feature>
<evidence type="ECO:0000256" key="7">
    <source>
        <dbReference type="RuleBase" id="RU003903"/>
    </source>
</evidence>
<name>F5RF97_METUF</name>
<dbReference type="EC" id="1.5.1.2" evidence="4 5"/>
<dbReference type="GO" id="GO:0005737">
    <property type="term" value="C:cytoplasm"/>
    <property type="evidence" value="ECO:0007669"/>
    <property type="project" value="UniProtKB-SubCell"/>
</dbReference>
<feature type="domain" description="Pyrroline-5-carboxylate reductase catalytic N-terminal" evidence="8">
    <location>
        <begin position="2"/>
        <end position="95"/>
    </location>
</feature>
<dbReference type="OrthoDB" id="9805754at2"/>
<dbReference type="EMBL" id="AFHG01000053">
    <property type="protein sequence ID" value="EGK70753.1"/>
    <property type="molecule type" value="Genomic_DNA"/>
</dbReference>
<feature type="domain" description="Pyrroline-5-carboxylate reductase dimerisation" evidence="9">
    <location>
        <begin position="159"/>
        <end position="263"/>
    </location>
</feature>
<dbReference type="eggNOG" id="COG0345">
    <property type="taxonomic scope" value="Bacteria"/>
</dbReference>
<evidence type="ECO:0000256" key="3">
    <source>
        <dbReference type="ARBA" id="ARBA00023002"/>
    </source>
</evidence>
<dbReference type="PANTHER" id="PTHR11645:SF0">
    <property type="entry name" value="PYRROLINE-5-CARBOXYLATE REDUCTASE 3"/>
    <property type="match status" value="1"/>
</dbReference>
<dbReference type="SUPFAM" id="SSF48179">
    <property type="entry name" value="6-phosphogluconate dehydrogenase C-terminal domain-like"/>
    <property type="match status" value="1"/>
</dbReference>
<keyword evidence="2 4" id="KW-0521">NADP</keyword>
<keyword evidence="4 7" id="KW-0028">Amino-acid biosynthesis</keyword>
<dbReference type="InterPro" id="IPR008927">
    <property type="entry name" value="6-PGluconate_DH-like_C_sf"/>
</dbReference>
<evidence type="ECO:0000313" key="11">
    <source>
        <dbReference type="Proteomes" id="UP000005019"/>
    </source>
</evidence>
<comment type="pathway">
    <text evidence="4 7">Amino-acid biosynthesis; L-proline biosynthesis; L-proline from L-glutamate 5-semialdehyde: step 1/1.</text>
</comment>
<reference evidence="10 11" key="1">
    <citation type="journal article" date="2011" name="J. Bacteriol.">
        <title>Genome sequence of Methyloversatilis universalis FAM5T, a methylotrophic representative of the order Rhodocyclales.</title>
        <authorList>
            <person name="Kittichotirat W."/>
            <person name="Good N.M."/>
            <person name="Hall R."/>
            <person name="Bringel F."/>
            <person name="Lajus A."/>
            <person name="Medigue C."/>
            <person name="Smalley N.E."/>
            <person name="Beck D."/>
            <person name="Bumgarner R."/>
            <person name="Vuilleumier S."/>
            <person name="Kalyuzhnaya M.G."/>
        </authorList>
    </citation>
    <scope>NUCLEOTIDE SEQUENCE [LARGE SCALE GENOMIC DNA]</scope>
    <source>
        <strain evidence="11">ATCC BAA-1314 / JCM 13912 / FAM5</strain>
    </source>
</reference>
<comment type="catalytic activity">
    <reaction evidence="4 7">
        <text>L-proline + NADP(+) = (S)-1-pyrroline-5-carboxylate + NADPH + 2 H(+)</text>
        <dbReference type="Rhea" id="RHEA:14109"/>
        <dbReference type="ChEBI" id="CHEBI:15378"/>
        <dbReference type="ChEBI" id="CHEBI:17388"/>
        <dbReference type="ChEBI" id="CHEBI:57783"/>
        <dbReference type="ChEBI" id="CHEBI:58349"/>
        <dbReference type="ChEBI" id="CHEBI:60039"/>
        <dbReference type="EC" id="1.5.1.2"/>
    </reaction>
</comment>
<evidence type="ECO:0000313" key="10">
    <source>
        <dbReference type="EMBL" id="EGK70753.1"/>
    </source>
</evidence>
<dbReference type="Pfam" id="PF03807">
    <property type="entry name" value="F420_oxidored"/>
    <property type="match status" value="1"/>
</dbReference>
<dbReference type="InterPro" id="IPR028939">
    <property type="entry name" value="P5C_Rdtase_cat_N"/>
</dbReference>
<evidence type="ECO:0000256" key="4">
    <source>
        <dbReference type="HAMAP-Rule" id="MF_01925"/>
    </source>
</evidence>
<comment type="caution">
    <text evidence="10">The sequence shown here is derived from an EMBL/GenBank/DDBJ whole genome shotgun (WGS) entry which is preliminary data.</text>
</comment>
<evidence type="ECO:0000259" key="8">
    <source>
        <dbReference type="Pfam" id="PF03807"/>
    </source>
</evidence>
<dbReference type="NCBIfam" id="TIGR00112">
    <property type="entry name" value="proC"/>
    <property type="match status" value="1"/>
</dbReference>
<dbReference type="RefSeq" id="WP_008063073.1">
    <property type="nucleotide sequence ID" value="NZ_AFHG01000053.1"/>
</dbReference>
<dbReference type="GO" id="GO:0004735">
    <property type="term" value="F:pyrroline-5-carboxylate reductase activity"/>
    <property type="evidence" value="ECO:0007669"/>
    <property type="project" value="UniProtKB-UniRule"/>
</dbReference>
<dbReference type="InterPro" id="IPR036291">
    <property type="entry name" value="NAD(P)-bd_dom_sf"/>
</dbReference>
<evidence type="ECO:0000256" key="5">
    <source>
        <dbReference type="NCBIfam" id="TIGR00112"/>
    </source>
</evidence>
<dbReference type="FunFam" id="1.10.3730.10:FF:000001">
    <property type="entry name" value="Pyrroline-5-carboxylate reductase"/>
    <property type="match status" value="1"/>
</dbReference>
<dbReference type="InterPro" id="IPR053790">
    <property type="entry name" value="P5CR-like_CS"/>
</dbReference>
<evidence type="ECO:0000259" key="9">
    <source>
        <dbReference type="Pfam" id="PF14748"/>
    </source>
</evidence>
<dbReference type="Pfam" id="PF14748">
    <property type="entry name" value="P5CR_dimer"/>
    <property type="match status" value="1"/>
</dbReference>
<dbReference type="InterPro" id="IPR000304">
    <property type="entry name" value="Pyrroline-COOH_reductase"/>
</dbReference>
<keyword evidence="4 7" id="KW-0641">Proline biosynthesis</keyword>
<protein>
    <recommendedName>
        <fullName evidence="4 5">Pyrroline-5-carboxylate reductase</fullName>
        <shortName evidence="4">P5C reductase</shortName>
        <shortName evidence="4">P5CR</shortName>
        <ecNumber evidence="4 5">1.5.1.2</ecNumber>
    </recommendedName>
    <alternativeName>
        <fullName evidence="4">PCA reductase</fullName>
    </alternativeName>
</protein>
<proteinExistence type="inferred from homology"/>
<gene>
    <name evidence="4" type="primary">proC</name>
    <name evidence="10" type="ORF">METUNv1_02974</name>
</gene>
<dbReference type="Gene3D" id="3.40.50.720">
    <property type="entry name" value="NAD(P)-binding Rossmann-like Domain"/>
    <property type="match status" value="1"/>
</dbReference>
<sequence length="270" mass="27743">MRITFIGGGNMASALIGGMLKRGAQASDIAVVELLAEGRERLVRDFGVRTLESLDAQAADCDLLVLSVKPQQMREVCAGIAPHMKRQTVLSIAAGLRAADIGRWLGGHARMVRAMPNTPALIGQGVTGLYADASLGAAERAQAEQVLSAVGSVVWVDDETLIDAVTAVSGSGPAYVFYFIEALVRGGEALGLSAEQARDLAIATFTGASALAAQSPESPATLRERVTSKGGTTEAALKSMNADAVSDAIVRALAAAAARGAELGDQLGRA</sequence>